<dbReference type="Gene3D" id="3.90.226.10">
    <property type="entry name" value="2-enoyl-CoA Hydratase, Chain A, domain 1"/>
    <property type="match status" value="1"/>
</dbReference>
<dbReference type="InterPro" id="IPR029045">
    <property type="entry name" value="ClpP/crotonase-like_dom_sf"/>
</dbReference>
<reference evidence="3" key="1">
    <citation type="journal article" date="2015" name="Int. J. Syst. Evol. Microbiol.">
        <title>Rhizobium alvei sp. nov., isolated from a freshwater river.</title>
        <authorList>
            <person name="Sheu S.Y."/>
            <person name="Huang H.W."/>
            <person name="Young C.C."/>
            <person name="Chen W.M."/>
        </authorList>
    </citation>
    <scope>NUCLEOTIDE SEQUENCE</scope>
    <source>
        <strain evidence="3">TNR-22</strain>
    </source>
</reference>
<dbReference type="PANTHER" id="PTHR11941">
    <property type="entry name" value="ENOYL-COA HYDRATASE-RELATED"/>
    <property type="match status" value="1"/>
</dbReference>
<dbReference type="SUPFAM" id="SSF52096">
    <property type="entry name" value="ClpP/crotonase"/>
    <property type="match status" value="1"/>
</dbReference>
<evidence type="ECO:0000256" key="1">
    <source>
        <dbReference type="ARBA" id="ARBA00005254"/>
    </source>
</evidence>
<gene>
    <name evidence="3" type="ORF">Q4481_08650</name>
</gene>
<dbReference type="Pfam" id="PF00378">
    <property type="entry name" value="ECH_1"/>
    <property type="match status" value="1"/>
</dbReference>
<dbReference type="RefSeq" id="WP_304375939.1">
    <property type="nucleotide sequence ID" value="NZ_JAUOZU010000006.1"/>
</dbReference>
<keyword evidence="4" id="KW-1185">Reference proteome</keyword>
<proteinExistence type="inferred from homology"/>
<evidence type="ECO:0000313" key="3">
    <source>
        <dbReference type="EMBL" id="MDO6964023.1"/>
    </source>
</evidence>
<dbReference type="PANTHER" id="PTHR11941:SF54">
    <property type="entry name" value="ENOYL-COA HYDRATASE, MITOCHONDRIAL"/>
    <property type="match status" value="1"/>
</dbReference>
<reference evidence="3" key="2">
    <citation type="submission" date="2023-07" db="EMBL/GenBank/DDBJ databases">
        <authorList>
            <person name="Shen H."/>
        </authorList>
    </citation>
    <scope>NUCLEOTIDE SEQUENCE</scope>
    <source>
        <strain evidence="3">TNR-22</strain>
    </source>
</reference>
<dbReference type="InterPro" id="IPR014748">
    <property type="entry name" value="Enoyl-CoA_hydra_C"/>
</dbReference>
<dbReference type="Proteomes" id="UP001174932">
    <property type="component" value="Unassembled WGS sequence"/>
</dbReference>
<comment type="caution">
    <text evidence="3">The sequence shown here is derived from an EMBL/GenBank/DDBJ whole genome shotgun (WGS) entry which is preliminary data.</text>
</comment>
<evidence type="ECO:0000256" key="2">
    <source>
        <dbReference type="ARBA" id="ARBA00023239"/>
    </source>
</evidence>
<accession>A0ABT8YK53</accession>
<dbReference type="Gene3D" id="1.10.12.10">
    <property type="entry name" value="Lyase 2-enoyl-coa Hydratase, Chain A, domain 2"/>
    <property type="match status" value="1"/>
</dbReference>
<comment type="similarity">
    <text evidence="1">Belongs to the enoyl-CoA hydratase/isomerase family.</text>
</comment>
<dbReference type="CDD" id="cd06558">
    <property type="entry name" value="crotonase-like"/>
    <property type="match status" value="1"/>
</dbReference>
<organism evidence="3 4">
    <name type="scientific">Rhizobium alvei</name>
    <dbReference type="NCBI Taxonomy" id="1132659"/>
    <lineage>
        <taxon>Bacteria</taxon>
        <taxon>Pseudomonadati</taxon>
        <taxon>Pseudomonadota</taxon>
        <taxon>Alphaproteobacteria</taxon>
        <taxon>Hyphomicrobiales</taxon>
        <taxon>Rhizobiaceae</taxon>
        <taxon>Rhizobium/Agrobacterium group</taxon>
        <taxon>Rhizobium</taxon>
    </lineage>
</organism>
<dbReference type="EMBL" id="JAUOZU010000006">
    <property type="protein sequence ID" value="MDO6964023.1"/>
    <property type="molecule type" value="Genomic_DNA"/>
</dbReference>
<name>A0ABT8YK53_9HYPH</name>
<evidence type="ECO:0000313" key="4">
    <source>
        <dbReference type="Proteomes" id="UP001174932"/>
    </source>
</evidence>
<dbReference type="InterPro" id="IPR001753">
    <property type="entry name" value="Enoyl-CoA_hydra/iso"/>
</dbReference>
<protein>
    <submittedName>
        <fullName evidence="3">Enoyl-CoA hydratase-related protein</fullName>
    </submittedName>
</protein>
<keyword evidence="2" id="KW-0456">Lyase</keyword>
<sequence>MFERTYAENRLRTRLEGLTGHIVMANPGRKNAVDQAMWASFPEAIDALTQAGARAIVLAGEGTDFSAGADISEFDRVRRDTETALAYEALNSAAFRAVRQSPVPVIAAIAGICFGGGFGLAAAADIRIAEAGASFAVPAARLGLAYPADAIGDIVDALGTQWTKIALYTARRFSASELYDHGFLAEVTAVGGATSRAMDLAQTIAANAPLSIRASSLAIQAAINGDPTSFDAAVAAGAVTFDSADYAEGRKAFAEKRSPQFTGR</sequence>